<gene>
    <name evidence="3" type="ORF">SAMN04488563_1330</name>
</gene>
<name>A0A1H2HYM0_9ACTN</name>
<evidence type="ECO:0000259" key="2">
    <source>
        <dbReference type="Pfam" id="PF00248"/>
    </source>
</evidence>
<dbReference type="GO" id="GO:0016491">
    <property type="term" value="F:oxidoreductase activity"/>
    <property type="evidence" value="ECO:0007669"/>
    <property type="project" value="UniProtKB-KW"/>
</dbReference>
<dbReference type="PANTHER" id="PTHR43364:SF18">
    <property type="entry name" value="OXIDOREDUCTASE"/>
    <property type="match status" value="1"/>
</dbReference>
<evidence type="ECO:0000313" key="4">
    <source>
        <dbReference type="Proteomes" id="UP000182977"/>
    </source>
</evidence>
<feature type="domain" description="NADP-dependent oxidoreductase" evidence="2">
    <location>
        <begin position="16"/>
        <end position="318"/>
    </location>
</feature>
<organism evidence="3 4">
    <name type="scientific">Jiangella alkaliphila</name>
    <dbReference type="NCBI Taxonomy" id="419479"/>
    <lineage>
        <taxon>Bacteria</taxon>
        <taxon>Bacillati</taxon>
        <taxon>Actinomycetota</taxon>
        <taxon>Actinomycetes</taxon>
        <taxon>Jiangellales</taxon>
        <taxon>Jiangellaceae</taxon>
        <taxon>Jiangella</taxon>
    </lineage>
</organism>
<evidence type="ECO:0000313" key="3">
    <source>
        <dbReference type="EMBL" id="SDU37010.1"/>
    </source>
</evidence>
<dbReference type="InterPro" id="IPR050523">
    <property type="entry name" value="AKR_Detox_Biosynth"/>
</dbReference>
<dbReference type="PRINTS" id="PR00069">
    <property type="entry name" value="ALDKETRDTASE"/>
</dbReference>
<dbReference type="STRING" id="419479.SAMN04488563_1330"/>
<dbReference type="RefSeq" id="WP_046766866.1">
    <property type="nucleotide sequence ID" value="NZ_KQ061220.1"/>
</dbReference>
<dbReference type="AlphaFoldDB" id="A0A1H2HYM0"/>
<reference evidence="4" key="1">
    <citation type="submission" date="2016-10" db="EMBL/GenBank/DDBJ databases">
        <authorList>
            <person name="Varghese N."/>
            <person name="Submissions S."/>
        </authorList>
    </citation>
    <scope>NUCLEOTIDE SEQUENCE [LARGE SCALE GENOMIC DNA]</scope>
    <source>
        <strain evidence="4">DSM 45079</strain>
    </source>
</reference>
<dbReference type="OrthoDB" id="9768793at2"/>
<keyword evidence="4" id="KW-1185">Reference proteome</keyword>
<dbReference type="EMBL" id="LT629791">
    <property type="protein sequence ID" value="SDU37010.1"/>
    <property type="molecule type" value="Genomic_DNA"/>
</dbReference>
<dbReference type="Proteomes" id="UP000182977">
    <property type="component" value="Chromosome I"/>
</dbReference>
<dbReference type="InterPro" id="IPR036812">
    <property type="entry name" value="NAD(P)_OxRdtase_dom_sf"/>
</dbReference>
<dbReference type="SUPFAM" id="SSF51430">
    <property type="entry name" value="NAD(P)-linked oxidoreductase"/>
    <property type="match status" value="1"/>
</dbReference>
<proteinExistence type="predicted"/>
<protein>
    <submittedName>
        <fullName evidence="3">Predicted oxidoreductase</fullName>
    </submittedName>
</protein>
<dbReference type="Gene3D" id="3.20.20.100">
    <property type="entry name" value="NADP-dependent oxidoreductase domain"/>
    <property type="match status" value="1"/>
</dbReference>
<accession>A0A1H2HYM0</accession>
<dbReference type="FunFam" id="3.20.20.100:FF:000004">
    <property type="entry name" value="Oxidoreductase, aldo/keto reductase"/>
    <property type="match status" value="1"/>
</dbReference>
<sequence>MLYTRLGTSGLVVSRLTFGAMTFGSYEVGNGFRADVGQRDADRMVGVALDAGVTVFDTAEAYGNGASEEVLGAALARSGARDRVVVATKVFNGPGPDVNGSALSYRHVVNNAEAALRRLGTDWIDLYQLHLPDFHTPLDETLRALDDLVRRGLVRYTGWSNFPAWYAAQARAVQERAGWAPFVSGQLYYSLVGRDAEDELLPYTRAAGLGTLIWSPLASGFLTGKYTRADPSGGGGRRRDFAVPPVDLERGYDVVDALRELAGEHGVTPAQVAYGWLLARPGVSSLIVGASSPEQLAENLAAADFVLPAGDVARLDALTTPAPRYPAWAVPAGDPAEVPR</sequence>
<dbReference type="GO" id="GO:0005829">
    <property type="term" value="C:cytosol"/>
    <property type="evidence" value="ECO:0007669"/>
    <property type="project" value="UniProtKB-ARBA"/>
</dbReference>
<dbReference type="PANTHER" id="PTHR43364">
    <property type="entry name" value="NADH-SPECIFIC METHYLGLYOXAL REDUCTASE-RELATED"/>
    <property type="match status" value="1"/>
</dbReference>
<dbReference type="InterPro" id="IPR023210">
    <property type="entry name" value="NADP_OxRdtase_dom"/>
</dbReference>
<keyword evidence="1" id="KW-0560">Oxidoreductase</keyword>
<dbReference type="InterPro" id="IPR020471">
    <property type="entry name" value="AKR"/>
</dbReference>
<dbReference type="CDD" id="cd19091">
    <property type="entry name" value="AKR_PsAKR"/>
    <property type="match status" value="1"/>
</dbReference>
<evidence type="ECO:0000256" key="1">
    <source>
        <dbReference type="ARBA" id="ARBA00023002"/>
    </source>
</evidence>
<dbReference type="Pfam" id="PF00248">
    <property type="entry name" value="Aldo_ket_red"/>
    <property type="match status" value="1"/>
</dbReference>